<proteinExistence type="predicted"/>
<dbReference type="Proteomes" id="UP001642484">
    <property type="component" value="Unassembled WGS sequence"/>
</dbReference>
<feature type="chain" id="PRO_5047124278" description="Calcineurin-like phosphoesterase domain-containing protein" evidence="1">
    <location>
        <begin position="26"/>
        <end position="363"/>
    </location>
</feature>
<dbReference type="SUPFAM" id="SSF56300">
    <property type="entry name" value="Metallo-dependent phosphatases"/>
    <property type="match status" value="1"/>
</dbReference>
<dbReference type="InterPro" id="IPR029052">
    <property type="entry name" value="Metallo-depent_PP-like"/>
</dbReference>
<feature type="domain" description="Calcineurin-like phosphoesterase" evidence="2">
    <location>
        <begin position="36"/>
        <end position="305"/>
    </location>
</feature>
<accession>A0ABP0MUM4</accession>
<reference evidence="3 4" key="1">
    <citation type="submission" date="2024-02" db="EMBL/GenBank/DDBJ databases">
        <authorList>
            <person name="Chen Y."/>
            <person name="Shah S."/>
            <person name="Dougan E. K."/>
            <person name="Thang M."/>
            <person name="Chan C."/>
        </authorList>
    </citation>
    <scope>NUCLEOTIDE SEQUENCE [LARGE SCALE GENOMIC DNA]</scope>
</reference>
<feature type="signal peptide" evidence="1">
    <location>
        <begin position="1"/>
        <end position="25"/>
    </location>
</feature>
<evidence type="ECO:0000313" key="3">
    <source>
        <dbReference type="EMBL" id="CAK9055195.1"/>
    </source>
</evidence>
<feature type="non-terminal residue" evidence="3">
    <location>
        <position position="1"/>
    </location>
</feature>
<keyword evidence="4" id="KW-1185">Reference proteome</keyword>
<evidence type="ECO:0000259" key="2">
    <source>
        <dbReference type="Pfam" id="PF00149"/>
    </source>
</evidence>
<comment type="caution">
    <text evidence="3">The sequence shown here is derived from an EMBL/GenBank/DDBJ whole genome shotgun (WGS) entry which is preliminary data.</text>
</comment>
<name>A0ABP0MUM4_9DINO</name>
<dbReference type="Pfam" id="PF00149">
    <property type="entry name" value="Metallophos"/>
    <property type="match status" value="1"/>
</dbReference>
<dbReference type="EMBL" id="CAXAMN010019935">
    <property type="protein sequence ID" value="CAK9055195.1"/>
    <property type="molecule type" value="Genomic_DNA"/>
</dbReference>
<sequence length="363" mass="39574">GSSAVFRMVFNVWSFHLIFNILCNAVGSDQDVNSVRLLHITDSHISLSNEAPPRSSRMHAAFSRSKHHETKISTTPAQEFAKLVAMAKDINADVVVLGGDILNFPSNSTATWVLEQLNLAGCGFIFTAGNHDWHLEGQRGAASYDAARVPELFSTFRPFFEQSLSSRGSCYDALGHWSSEGLGFLYGCALVKGLLLLFVDNSNFQVDDDQLEFTRLQLASAAGRRMPVVVLLHIPLQLPGLTLPPKELCGHQQWGSDTDALWQVEDRPRWPPANRPSTLAFRELLRAHAAPMGPIAALLSGHTHEEAAVALGESDSESCTATSACWTVESRTGQEPPSQVSDALQYTTRAAAEGAYRILTISS</sequence>
<gene>
    <name evidence="3" type="ORF">CCMP2556_LOCUS27486</name>
</gene>
<protein>
    <recommendedName>
        <fullName evidence="2">Calcineurin-like phosphoesterase domain-containing protein</fullName>
    </recommendedName>
</protein>
<dbReference type="InterPro" id="IPR004843">
    <property type="entry name" value="Calcineurin-like_PHP"/>
</dbReference>
<evidence type="ECO:0000313" key="4">
    <source>
        <dbReference type="Proteomes" id="UP001642484"/>
    </source>
</evidence>
<keyword evidence="1" id="KW-0732">Signal</keyword>
<organism evidence="3 4">
    <name type="scientific">Durusdinium trenchii</name>
    <dbReference type="NCBI Taxonomy" id="1381693"/>
    <lineage>
        <taxon>Eukaryota</taxon>
        <taxon>Sar</taxon>
        <taxon>Alveolata</taxon>
        <taxon>Dinophyceae</taxon>
        <taxon>Suessiales</taxon>
        <taxon>Symbiodiniaceae</taxon>
        <taxon>Durusdinium</taxon>
    </lineage>
</organism>
<evidence type="ECO:0000256" key="1">
    <source>
        <dbReference type="SAM" id="SignalP"/>
    </source>
</evidence>
<dbReference type="Gene3D" id="3.60.21.10">
    <property type="match status" value="1"/>
</dbReference>